<evidence type="ECO:0000313" key="2">
    <source>
        <dbReference type="Proteomes" id="UP000220192"/>
    </source>
</evidence>
<protein>
    <submittedName>
        <fullName evidence="1">Uncharacterized protein</fullName>
    </submittedName>
</protein>
<proteinExistence type="predicted"/>
<reference evidence="1 2" key="1">
    <citation type="submission" date="2017-09" db="EMBL/GenBank/DDBJ databases">
        <title>Large-scale bioinformatics analysis of Bacillus genomes uncovers conserved roles of natural products in bacterial physiology.</title>
        <authorList>
            <consortium name="Agbiome Team Llc"/>
            <person name="Bleich R.M."/>
            <person name="Grubbs K.J."/>
            <person name="Santa Maria K.C."/>
            <person name="Allen S.E."/>
            <person name="Farag S."/>
            <person name="Shank E.A."/>
            <person name="Bowers A."/>
        </authorList>
    </citation>
    <scope>NUCLEOTIDE SEQUENCE [LARGE SCALE GENOMIC DNA]</scope>
    <source>
        <strain evidence="1 2">AFS095574</strain>
    </source>
</reference>
<sequence length="61" mass="7354">MLYETELLLAHVFSYKINSNICVLKEIWLIQRVKEGIRDIDINFKAYKVDVYELNIKVFLF</sequence>
<name>A0A2A7D1X0_BACAN</name>
<dbReference type="AlphaFoldDB" id="A0A2A7D1X0"/>
<accession>A0A2A7D1X0</accession>
<dbReference type="Proteomes" id="UP000220192">
    <property type="component" value="Unassembled WGS sequence"/>
</dbReference>
<dbReference type="EMBL" id="NVLX01000034">
    <property type="protein sequence ID" value="PDZ13918.1"/>
    <property type="molecule type" value="Genomic_DNA"/>
</dbReference>
<comment type="caution">
    <text evidence="1">The sequence shown here is derived from an EMBL/GenBank/DDBJ whole genome shotgun (WGS) entry which is preliminary data.</text>
</comment>
<organism evidence="1 2">
    <name type="scientific">Bacillus anthracis</name>
    <name type="common">anthrax bacterium</name>
    <dbReference type="NCBI Taxonomy" id="1392"/>
    <lineage>
        <taxon>Bacteria</taxon>
        <taxon>Bacillati</taxon>
        <taxon>Bacillota</taxon>
        <taxon>Bacilli</taxon>
        <taxon>Bacillales</taxon>
        <taxon>Bacillaceae</taxon>
        <taxon>Bacillus</taxon>
        <taxon>Bacillus cereus group</taxon>
    </lineage>
</organism>
<evidence type="ECO:0000313" key="1">
    <source>
        <dbReference type="EMBL" id="PDZ13918.1"/>
    </source>
</evidence>
<gene>
    <name evidence="1" type="ORF">CON16_27260</name>
</gene>